<proteinExistence type="predicted"/>
<comment type="caution">
    <text evidence="1">The sequence shown here is derived from an EMBL/GenBank/DDBJ whole genome shotgun (WGS) entry which is preliminary data.</text>
</comment>
<organism evidence="1 2">
    <name type="scientific">Allonocardiopsis opalescens</name>
    <dbReference type="NCBI Taxonomy" id="1144618"/>
    <lineage>
        <taxon>Bacteria</taxon>
        <taxon>Bacillati</taxon>
        <taxon>Actinomycetota</taxon>
        <taxon>Actinomycetes</taxon>
        <taxon>Streptosporangiales</taxon>
        <taxon>Allonocardiopsis</taxon>
    </lineage>
</organism>
<dbReference type="EMBL" id="PVZC01000008">
    <property type="protein sequence ID" value="PRX96276.1"/>
    <property type="molecule type" value="Genomic_DNA"/>
</dbReference>
<reference evidence="1 2" key="1">
    <citation type="submission" date="2018-03" db="EMBL/GenBank/DDBJ databases">
        <title>Genomic Encyclopedia of Archaeal and Bacterial Type Strains, Phase II (KMG-II): from individual species to whole genera.</title>
        <authorList>
            <person name="Goeker M."/>
        </authorList>
    </citation>
    <scope>NUCLEOTIDE SEQUENCE [LARGE SCALE GENOMIC DNA]</scope>
    <source>
        <strain evidence="1 2">DSM 45601</strain>
    </source>
</reference>
<dbReference type="Gene3D" id="3.30.70.100">
    <property type="match status" value="1"/>
</dbReference>
<dbReference type="InterPro" id="IPR011008">
    <property type="entry name" value="Dimeric_a/b-barrel"/>
</dbReference>
<sequence>MRVAVHVRLRPGTEEAYDRAHREVPAELTAAMARAGARDWTVWRSGLDVFQLIECDDYPRLLAQLAEDPVNITWQRRMAELQEVTHDYSAAGADKGLPQVWRLP</sequence>
<evidence type="ECO:0000313" key="2">
    <source>
        <dbReference type="Proteomes" id="UP000237846"/>
    </source>
</evidence>
<dbReference type="AlphaFoldDB" id="A0A2T0PXY9"/>
<dbReference type="OrthoDB" id="3826869at2"/>
<gene>
    <name evidence="1" type="ORF">CLV72_108283</name>
</gene>
<dbReference type="Pfam" id="PF05336">
    <property type="entry name" value="rhaM"/>
    <property type="match status" value="1"/>
</dbReference>
<keyword evidence="2" id="KW-1185">Reference proteome</keyword>
<protein>
    <submittedName>
        <fullName evidence="1">L-rhamnose mutarotase</fullName>
    </submittedName>
</protein>
<evidence type="ECO:0000313" key="1">
    <source>
        <dbReference type="EMBL" id="PRX96276.1"/>
    </source>
</evidence>
<dbReference type="Proteomes" id="UP000237846">
    <property type="component" value="Unassembled WGS sequence"/>
</dbReference>
<accession>A0A2T0PXY9</accession>
<dbReference type="InterPro" id="IPR008000">
    <property type="entry name" value="Rham/fucose_mutarotase"/>
</dbReference>
<name>A0A2T0PXY9_9ACTN</name>
<dbReference type="RefSeq" id="WP_106251090.1">
    <property type="nucleotide sequence ID" value="NZ_PVZC01000008.1"/>
</dbReference>
<dbReference type="SUPFAM" id="SSF54909">
    <property type="entry name" value="Dimeric alpha+beta barrel"/>
    <property type="match status" value="1"/>
</dbReference>
<dbReference type="GO" id="GO:0016857">
    <property type="term" value="F:racemase and epimerase activity, acting on carbohydrates and derivatives"/>
    <property type="evidence" value="ECO:0007669"/>
    <property type="project" value="InterPro"/>
</dbReference>